<dbReference type="Pfam" id="PF02223">
    <property type="entry name" value="Thymidylate_kin"/>
    <property type="match status" value="1"/>
</dbReference>
<keyword evidence="8 10" id="KW-0067">ATP-binding</keyword>
<comment type="similarity">
    <text evidence="1 10">Belongs to the thymidylate kinase family.</text>
</comment>
<dbReference type="GO" id="GO:0005829">
    <property type="term" value="C:cytosol"/>
    <property type="evidence" value="ECO:0007669"/>
    <property type="project" value="TreeGrafter"/>
</dbReference>
<dbReference type="CDD" id="cd01672">
    <property type="entry name" value="TMPK"/>
    <property type="match status" value="1"/>
</dbReference>
<reference evidence="12 13" key="1">
    <citation type="submission" date="2016-10" db="EMBL/GenBank/DDBJ databases">
        <authorList>
            <person name="de Groot N.N."/>
        </authorList>
    </citation>
    <scope>NUCLEOTIDE SEQUENCE [LARGE SCALE GENOMIC DNA]</scope>
    <source>
        <strain evidence="12 13">DSM 44908</strain>
    </source>
</reference>
<evidence type="ECO:0000256" key="7">
    <source>
        <dbReference type="ARBA" id="ARBA00022777"/>
    </source>
</evidence>
<evidence type="ECO:0000256" key="2">
    <source>
        <dbReference type="ARBA" id="ARBA00012980"/>
    </source>
</evidence>
<evidence type="ECO:0000256" key="4">
    <source>
        <dbReference type="ARBA" id="ARBA00022679"/>
    </source>
</evidence>
<name>A0A1I0SSS5_9NOCA</name>
<comment type="catalytic activity">
    <reaction evidence="9 10">
        <text>dTMP + ATP = dTDP + ADP</text>
        <dbReference type="Rhea" id="RHEA:13517"/>
        <dbReference type="ChEBI" id="CHEBI:30616"/>
        <dbReference type="ChEBI" id="CHEBI:58369"/>
        <dbReference type="ChEBI" id="CHEBI:63528"/>
        <dbReference type="ChEBI" id="CHEBI:456216"/>
        <dbReference type="EC" id="2.7.4.9"/>
    </reaction>
</comment>
<comment type="caution">
    <text evidence="10">Lacks conserved residue(s) required for the propagation of feature annotation.</text>
</comment>
<dbReference type="InterPro" id="IPR027417">
    <property type="entry name" value="P-loop_NTPase"/>
</dbReference>
<dbReference type="InterPro" id="IPR039430">
    <property type="entry name" value="Thymidylate_kin-like_dom"/>
</dbReference>
<dbReference type="RefSeq" id="WP_068362446.1">
    <property type="nucleotide sequence ID" value="NZ_CP135915.1"/>
</dbReference>
<dbReference type="Proteomes" id="UP000182054">
    <property type="component" value="Unassembled WGS sequence"/>
</dbReference>
<evidence type="ECO:0000313" key="13">
    <source>
        <dbReference type="Proteomes" id="UP000182054"/>
    </source>
</evidence>
<feature type="domain" description="Thymidylate kinase-like" evidence="11">
    <location>
        <begin position="7"/>
        <end position="163"/>
    </location>
</feature>
<evidence type="ECO:0000313" key="12">
    <source>
        <dbReference type="EMBL" id="SFA42598.1"/>
    </source>
</evidence>
<accession>A0A1I0SSS5</accession>
<evidence type="ECO:0000256" key="8">
    <source>
        <dbReference type="ARBA" id="ARBA00022840"/>
    </source>
</evidence>
<evidence type="ECO:0000256" key="6">
    <source>
        <dbReference type="ARBA" id="ARBA00022741"/>
    </source>
</evidence>
<dbReference type="EMBL" id="FOJN01000002">
    <property type="protein sequence ID" value="SFA42598.1"/>
    <property type="molecule type" value="Genomic_DNA"/>
</dbReference>
<dbReference type="InterPro" id="IPR018094">
    <property type="entry name" value="Thymidylate_kinase"/>
</dbReference>
<dbReference type="GO" id="GO:0006235">
    <property type="term" value="P:dTTP biosynthetic process"/>
    <property type="evidence" value="ECO:0007669"/>
    <property type="project" value="UniProtKB-UniRule"/>
</dbReference>
<evidence type="ECO:0000256" key="10">
    <source>
        <dbReference type="HAMAP-Rule" id="MF_00165"/>
    </source>
</evidence>
<dbReference type="GO" id="GO:0006233">
    <property type="term" value="P:dTDP biosynthetic process"/>
    <property type="evidence" value="ECO:0007669"/>
    <property type="project" value="InterPro"/>
</dbReference>
<proteinExistence type="inferred from homology"/>
<comment type="function">
    <text evidence="10">Phosphorylation of dTMP to form dTDP in both de novo and salvage pathways of dTTP synthesis.</text>
</comment>
<evidence type="ECO:0000256" key="1">
    <source>
        <dbReference type="ARBA" id="ARBA00009776"/>
    </source>
</evidence>
<dbReference type="HAMAP" id="MF_00165">
    <property type="entry name" value="Thymidylate_kinase"/>
    <property type="match status" value="1"/>
</dbReference>
<dbReference type="OrthoDB" id="9774907at2"/>
<dbReference type="InterPro" id="IPR018095">
    <property type="entry name" value="Thymidylate_kin_CS"/>
</dbReference>
<dbReference type="EC" id="2.7.4.9" evidence="2 10"/>
<protein>
    <recommendedName>
        <fullName evidence="3 10">Thymidylate kinase</fullName>
        <ecNumber evidence="2 10">2.7.4.9</ecNumber>
    </recommendedName>
    <alternativeName>
        <fullName evidence="10">dTMP kinase</fullName>
    </alternativeName>
</protein>
<dbReference type="GeneID" id="85484744"/>
<dbReference type="NCBIfam" id="NF005923">
    <property type="entry name" value="PRK07933.1"/>
    <property type="match status" value="1"/>
</dbReference>
<dbReference type="PANTHER" id="PTHR10344:SF4">
    <property type="entry name" value="UMP-CMP KINASE 2, MITOCHONDRIAL"/>
    <property type="match status" value="1"/>
</dbReference>
<keyword evidence="6 10" id="KW-0547">Nucleotide-binding</keyword>
<dbReference type="AlphaFoldDB" id="A0A1I0SSS5"/>
<evidence type="ECO:0000259" key="11">
    <source>
        <dbReference type="Pfam" id="PF02223"/>
    </source>
</evidence>
<sequence>MGTLIAVEGVDGAGKFTLSSRLVRAWERAGIDAVRVGFPRYGESIHADLAAEALAGEHGDLADGVNAMAVLFALDRAGAAADLRRMLHRHDVVLLDRYVASNAAYSAARRHEDAAGPTVEWVRSLEFDRLVLPVPDVQLYLQVPVSVAEERARGREQADESRARDVYERDGGLQERTAAVYAGLAARSWVSPWVVVDSGAADEIEADSDRLAAQLVDRTAESDGMTR</sequence>
<dbReference type="PANTHER" id="PTHR10344">
    <property type="entry name" value="THYMIDYLATE KINASE"/>
    <property type="match status" value="1"/>
</dbReference>
<evidence type="ECO:0000256" key="9">
    <source>
        <dbReference type="ARBA" id="ARBA00048743"/>
    </source>
</evidence>
<gene>
    <name evidence="10" type="primary">tmk</name>
    <name evidence="12" type="ORF">SAMN05444374_102276</name>
</gene>
<dbReference type="Gene3D" id="3.40.50.300">
    <property type="entry name" value="P-loop containing nucleotide triphosphate hydrolases"/>
    <property type="match status" value="1"/>
</dbReference>
<keyword evidence="4 10" id="KW-0808">Transferase</keyword>
<dbReference type="GO" id="GO:0004798">
    <property type="term" value="F:dTMP kinase activity"/>
    <property type="evidence" value="ECO:0007669"/>
    <property type="project" value="UniProtKB-UniRule"/>
</dbReference>
<dbReference type="GO" id="GO:0006227">
    <property type="term" value="P:dUDP biosynthetic process"/>
    <property type="evidence" value="ECO:0007669"/>
    <property type="project" value="TreeGrafter"/>
</dbReference>
<keyword evidence="7 10" id="KW-0418">Kinase</keyword>
<evidence type="ECO:0000256" key="3">
    <source>
        <dbReference type="ARBA" id="ARBA00017144"/>
    </source>
</evidence>
<dbReference type="PROSITE" id="PS01331">
    <property type="entry name" value="THYMIDYLATE_KINASE"/>
    <property type="match status" value="1"/>
</dbReference>
<evidence type="ECO:0000256" key="5">
    <source>
        <dbReference type="ARBA" id="ARBA00022727"/>
    </source>
</evidence>
<dbReference type="SUPFAM" id="SSF52540">
    <property type="entry name" value="P-loop containing nucleoside triphosphate hydrolases"/>
    <property type="match status" value="1"/>
</dbReference>
<keyword evidence="5 10" id="KW-0545">Nucleotide biosynthesis</keyword>
<dbReference type="GO" id="GO:0005524">
    <property type="term" value="F:ATP binding"/>
    <property type="evidence" value="ECO:0007669"/>
    <property type="project" value="UniProtKB-UniRule"/>
</dbReference>
<organism evidence="12 13">
    <name type="scientific">Rhodococcoides kroppenstedtii</name>
    <dbReference type="NCBI Taxonomy" id="293050"/>
    <lineage>
        <taxon>Bacteria</taxon>
        <taxon>Bacillati</taxon>
        <taxon>Actinomycetota</taxon>
        <taxon>Actinomycetes</taxon>
        <taxon>Mycobacteriales</taxon>
        <taxon>Nocardiaceae</taxon>
        <taxon>Rhodococcoides</taxon>
    </lineage>
</organism>